<feature type="signal peptide" evidence="1">
    <location>
        <begin position="1"/>
        <end position="21"/>
    </location>
</feature>
<gene>
    <name evidence="2" type="ORF">GCM10010993_09280</name>
</gene>
<organism evidence="2 3">
    <name type="scientific">Belliella aquatica</name>
    <dbReference type="NCBI Taxonomy" id="1323734"/>
    <lineage>
        <taxon>Bacteria</taxon>
        <taxon>Pseudomonadati</taxon>
        <taxon>Bacteroidota</taxon>
        <taxon>Cytophagia</taxon>
        <taxon>Cytophagales</taxon>
        <taxon>Cyclobacteriaceae</taxon>
        <taxon>Belliella</taxon>
    </lineage>
</organism>
<accession>A0ABQ1M3D4</accession>
<reference evidence="3" key="1">
    <citation type="journal article" date="2019" name="Int. J. Syst. Evol. Microbiol.">
        <title>The Global Catalogue of Microorganisms (GCM) 10K type strain sequencing project: providing services to taxonomists for standard genome sequencing and annotation.</title>
        <authorList>
            <consortium name="The Broad Institute Genomics Platform"/>
            <consortium name="The Broad Institute Genome Sequencing Center for Infectious Disease"/>
            <person name="Wu L."/>
            <person name="Ma J."/>
        </authorList>
    </citation>
    <scope>NUCLEOTIDE SEQUENCE [LARGE SCALE GENOMIC DNA]</scope>
    <source>
        <strain evidence="3">CGMCC 1.12479</strain>
    </source>
</reference>
<evidence type="ECO:0000256" key="1">
    <source>
        <dbReference type="SAM" id="SignalP"/>
    </source>
</evidence>
<evidence type="ECO:0000313" key="3">
    <source>
        <dbReference type="Proteomes" id="UP000635885"/>
    </source>
</evidence>
<protein>
    <submittedName>
        <fullName evidence="2">Uncharacterized protein</fullName>
    </submittedName>
</protein>
<feature type="chain" id="PRO_5046969450" evidence="1">
    <location>
        <begin position="22"/>
        <end position="120"/>
    </location>
</feature>
<keyword evidence="3" id="KW-1185">Reference proteome</keyword>
<dbReference type="RefSeq" id="WP_188440176.1">
    <property type="nucleotide sequence ID" value="NZ_BMFD01000002.1"/>
</dbReference>
<sequence>MKKILFSSIILFGLLLSNLNAQTVNDIPINEIDVEYIQIVGTSKLLSNKVTIQIDFGQENKYWSNKDTQVKDESGKLLVFNSMIDSLNFLSENGYEFVNAYAITLGNQNVYHYILKRKDN</sequence>
<proteinExistence type="predicted"/>
<dbReference type="EMBL" id="BMFD01000002">
    <property type="protein sequence ID" value="GGC32454.1"/>
    <property type="molecule type" value="Genomic_DNA"/>
</dbReference>
<keyword evidence="1" id="KW-0732">Signal</keyword>
<evidence type="ECO:0000313" key="2">
    <source>
        <dbReference type="EMBL" id="GGC32454.1"/>
    </source>
</evidence>
<name>A0ABQ1M3D4_9BACT</name>
<comment type="caution">
    <text evidence="2">The sequence shown here is derived from an EMBL/GenBank/DDBJ whole genome shotgun (WGS) entry which is preliminary data.</text>
</comment>
<dbReference type="Proteomes" id="UP000635885">
    <property type="component" value="Unassembled WGS sequence"/>
</dbReference>